<keyword evidence="1 4" id="KW-0479">Metal-binding</keyword>
<dbReference type="InterPro" id="IPR013154">
    <property type="entry name" value="ADH-like_N"/>
</dbReference>
<dbReference type="InterPro" id="IPR002328">
    <property type="entry name" value="ADH_Zn_CS"/>
</dbReference>
<dbReference type="Pfam" id="PF08240">
    <property type="entry name" value="ADH_N"/>
    <property type="match status" value="1"/>
</dbReference>
<accession>A0A0S6UCF8</accession>
<dbReference type="InterPro" id="IPR050129">
    <property type="entry name" value="Zn_alcohol_dh"/>
</dbReference>
<dbReference type="GO" id="GO:0016491">
    <property type="term" value="F:oxidoreductase activity"/>
    <property type="evidence" value="ECO:0007669"/>
    <property type="project" value="UniProtKB-KW"/>
</dbReference>
<evidence type="ECO:0000256" key="4">
    <source>
        <dbReference type="RuleBase" id="RU361277"/>
    </source>
</evidence>
<evidence type="ECO:0000256" key="1">
    <source>
        <dbReference type="ARBA" id="ARBA00022723"/>
    </source>
</evidence>
<evidence type="ECO:0000256" key="2">
    <source>
        <dbReference type="ARBA" id="ARBA00022833"/>
    </source>
</evidence>
<dbReference type="SUPFAM" id="SSF50129">
    <property type="entry name" value="GroES-like"/>
    <property type="match status" value="1"/>
</dbReference>
<dbReference type="PROSITE" id="PS00059">
    <property type="entry name" value="ADH_ZINC"/>
    <property type="match status" value="1"/>
</dbReference>
<dbReference type="Proteomes" id="UP000063718">
    <property type="component" value="Unassembled WGS sequence"/>
</dbReference>
<dbReference type="Gene3D" id="3.90.180.10">
    <property type="entry name" value="Medium-chain alcohol dehydrogenases, catalytic domain"/>
    <property type="match status" value="1"/>
</dbReference>
<evidence type="ECO:0000256" key="3">
    <source>
        <dbReference type="ARBA" id="ARBA00023002"/>
    </source>
</evidence>
<dbReference type="PANTHER" id="PTHR43401:SF2">
    <property type="entry name" value="L-THREONINE 3-DEHYDROGENASE"/>
    <property type="match status" value="1"/>
</dbReference>
<name>A0A0S6UCF8_NEOTH</name>
<gene>
    <name evidence="6" type="ORF">MTY_0826</name>
</gene>
<comment type="cofactor">
    <cofactor evidence="4">
        <name>Zn(2+)</name>
        <dbReference type="ChEBI" id="CHEBI:29105"/>
    </cofactor>
</comment>
<dbReference type="GO" id="GO:0008270">
    <property type="term" value="F:zinc ion binding"/>
    <property type="evidence" value="ECO:0007669"/>
    <property type="project" value="InterPro"/>
</dbReference>
<dbReference type="InterPro" id="IPR020843">
    <property type="entry name" value="ER"/>
</dbReference>
<feature type="domain" description="Enoyl reductase (ER)" evidence="5">
    <location>
        <begin position="16"/>
        <end position="356"/>
    </location>
</feature>
<dbReference type="SUPFAM" id="SSF51735">
    <property type="entry name" value="NAD(P)-binding Rossmann-fold domains"/>
    <property type="match status" value="1"/>
</dbReference>
<dbReference type="Pfam" id="PF00107">
    <property type="entry name" value="ADH_zinc_N"/>
    <property type="match status" value="1"/>
</dbReference>
<protein>
    <submittedName>
        <fullName evidence="6">Threonine dehydrogenase and related Zn-dependent dehydrogenases</fullName>
    </submittedName>
</protein>
<evidence type="ECO:0000313" key="6">
    <source>
        <dbReference type="EMBL" id="GAF25491.1"/>
    </source>
</evidence>
<dbReference type="InterPro" id="IPR011032">
    <property type="entry name" value="GroES-like_sf"/>
</dbReference>
<proteinExistence type="inferred from homology"/>
<keyword evidence="3" id="KW-0560">Oxidoreductase</keyword>
<organism evidence="6">
    <name type="scientific">Moorella thermoacetica Y72</name>
    <dbReference type="NCBI Taxonomy" id="1325331"/>
    <lineage>
        <taxon>Bacteria</taxon>
        <taxon>Bacillati</taxon>
        <taxon>Bacillota</taxon>
        <taxon>Clostridia</taxon>
        <taxon>Neomoorellales</taxon>
        <taxon>Neomoorellaceae</taxon>
        <taxon>Neomoorella</taxon>
    </lineage>
</organism>
<reference evidence="6" key="1">
    <citation type="journal article" date="2014" name="Gene">
        <title>Genome-guided analysis of transformation efficiency and carbon dioxide assimilation by Moorella thermoacetica Y72.</title>
        <authorList>
            <person name="Tsukahara K."/>
            <person name="Kita A."/>
            <person name="Nakashimada Y."/>
            <person name="Hoshino T."/>
            <person name="Murakami K."/>
        </authorList>
    </citation>
    <scope>NUCLEOTIDE SEQUENCE [LARGE SCALE GENOMIC DNA]</scope>
    <source>
        <strain evidence="6">Y72</strain>
    </source>
</reference>
<dbReference type="PANTHER" id="PTHR43401">
    <property type="entry name" value="L-THREONINE 3-DEHYDROGENASE"/>
    <property type="match status" value="1"/>
</dbReference>
<dbReference type="AlphaFoldDB" id="A0A0S6UCF8"/>
<evidence type="ECO:0000259" key="5">
    <source>
        <dbReference type="SMART" id="SM00829"/>
    </source>
</evidence>
<dbReference type="InterPro" id="IPR013149">
    <property type="entry name" value="ADH-like_C"/>
</dbReference>
<dbReference type="RefSeq" id="WP_025773449.1">
    <property type="nucleotide sequence ID" value="NZ_DF238840.1"/>
</dbReference>
<keyword evidence="2 4" id="KW-0862">Zinc</keyword>
<dbReference type="Gene3D" id="3.40.50.720">
    <property type="entry name" value="NAD(P)-binding Rossmann-like Domain"/>
    <property type="match status" value="1"/>
</dbReference>
<dbReference type="SMART" id="SM00829">
    <property type="entry name" value="PKS_ER"/>
    <property type="match status" value="1"/>
</dbReference>
<sequence>MTYMIPEKMKALVLFGPNDVRLVEKPVPKPGPGEVLVRVAACGICGTDVKIITKGMPKMPPYGEFTFGHEWAGTIVALGETVDEFQVGDRVAIEAHKGCGRCENCIDGKYTACLNYGRLDKGHRAAGMTVDGGFAEYAVQHVNSVYKIPDNITFNEATYVTTAGCALYAIDKSGGYIAGDTVLVIGPGPIGLSVVQGARSLGAEKIILMGTREDRLVKGRELGATHTINIREVADPVAEVMAITGGKGCERVFECAGNSQSFEYGIKAAKKGGVMVLVSFYKEPVTANLDYVVLNQISLLTVRGEGNQNCKRALSLMAQGKIDAKPIMTHAFPLEEFQKGLDYFVNRKDGAMKVVINP</sequence>
<dbReference type="EMBL" id="DF238840">
    <property type="protein sequence ID" value="GAF25491.1"/>
    <property type="molecule type" value="Genomic_DNA"/>
</dbReference>
<dbReference type="InterPro" id="IPR036291">
    <property type="entry name" value="NAD(P)-bd_dom_sf"/>
</dbReference>
<comment type="similarity">
    <text evidence="4">Belongs to the zinc-containing alcohol dehydrogenase family.</text>
</comment>